<comment type="caution">
    <text evidence="2">The sequence shown here is derived from an EMBL/GenBank/DDBJ whole genome shotgun (WGS) entry which is preliminary data.</text>
</comment>
<keyword evidence="1" id="KW-1133">Transmembrane helix</keyword>
<keyword evidence="1" id="KW-0472">Membrane</keyword>
<feature type="transmembrane region" description="Helical" evidence="1">
    <location>
        <begin position="115"/>
        <end position="139"/>
    </location>
</feature>
<dbReference type="AlphaFoldDB" id="A0A9Q1QNE6"/>
<protein>
    <submittedName>
        <fullName evidence="2">Uncharacterized protein</fullName>
    </submittedName>
</protein>
<evidence type="ECO:0000256" key="1">
    <source>
        <dbReference type="SAM" id="Phobius"/>
    </source>
</evidence>
<keyword evidence="3" id="KW-1185">Reference proteome</keyword>
<organism evidence="2 3">
    <name type="scientific">Carnegiea gigantea</name>
    <dbReference type="NCBI Taxonomy" id="171969"/>
    <lineage>
        <taxon>Eukaryota</taxon>
        <taxon>Viridiplantae</taxon>
        <taxon>Streptophyta</taxon>
        <taxon>Embryophyta</taxon>
        <taxon>Tracheophyta</taxon>
        <taxon>Spermatophyta</taxon>
        <taxon>Magnoliopsida</taxon>
        <taxon>eudicotyledons</taxon>
        <taxon>Gunneridae</taxon>
        <taxon>Pentapetalae</taxon>
        <taxon>Caryophyllales</taxon>
        <taxon>Cactineae</taxon>
        <taxon>Cactaceae</taxon>
        <taxon>Cactoideae</taxon>
        <taxon>Echinocereeae</taxon>
        <taxon>Carnegiea</taxon>
    </lineage>
</organism>
<keyword evidence="1" id="KW-0812">Transmembrane</keyword>
<accession>A0A9Q1QNE6</accession>
<evidence type="ECO:0000313" key="3">
    <source>
        <dbReference type="Proteomes" id="UP001153076"/>
    </source>
</evidence>
<dbReference type="EMBL" id="JAKOGI010000024">
    <property type="protein sequence ID" value="KAJ8449173.1"/>
    <property type="molecule type" value="Genomic_DNA"/>
</dbReference>
<name>A0A9Q1QNE6_9CARY</name>
<gene>
    <name evidence="2" type="ORF">Cgig2_027175</name>
</gene>
<sequence length="154" mass="17222">MKLMIVTNVFKRIDHDILLTLAGEGYKLMIRELGPIVQTVNNDHGPLNCPPLEEMDSNDEVLGFEDLMENLDVENGLAQSNTKLDDRSLRDQGRDWSLWMKRNDVVFKQQELDAYALFGVGIAAACAGICLSSSLVLLVPYHVFFSFSFAVSVP</sequence>
<reference evidence="2" key="1">
    <citation type="submission" date="2022-04" db="EMBL/GenBank/DDBJ databases">
        <title>Carnegiea gigantea Genome sequencing and assembly v2.</title>
        <authorList>
            <person name="Copetti D."/>
            <person name="Sanderson M.J."/>
            <person name="Burquez A."/>
            <person name="Wojciechowski M.F."/>
        </authorList>
    </citation>
    <scope>NUCLEOTIDE SEQUENCE</scope>
    <source>
        <strain evidence="2">SGP5-SGP5p</strain>
        <tissue evidence="2">Aerial part</tissue>
    </source>
</reference>
<dbReference type="Proteomes" id="UP001153076">
    <property type="component" value="Unassembled WGS sequence"/>
</dbReference>
<proteinExistence type="predicted"/>
<evidence type="ECO:0000313" key="2">
    <source>
        <dbReference type="EMBL" id="KAJ8449173.1"/>
    </source>
</evidence>